<evidence type="ECO:0000256" key="3">
    <source>
        <dbReference type="SAM" id="SignalP"/>
    </source>
</evidence>
<feature type="compositionally biased region" description="Low complexity" evidence="1">
    <location>
        <begin position="183"/>
        <end position="201"/>
    </location>
</feature>
<evidence type="ECO:0000313" key="5">
    <source>
        <dbReference type="Proteomes" id="UP001201163"/>
    </source>
</evidence>
<feature type="signal peptide" evidence="3">
    <location>
        <begin position="1"/>
        <end position="25"/>
    </location>
</feature>
<keyword evidence="2" id="KW-0812">Transmembrane</keyword>
<gene>
    <name evidence="4" type="ORF">EDB92DRAFT_1820819</name>
</gene>
<feature type="transmembrane region" description="Helical" evidence="2">
    <location>
        <begin position="203"/>
        <end position="227"/>
    </location>
</feature>
<keyword evidence="2" id="KW-1133">Transmembrane helix</keyword>
<sequence length="290" mass="30346">MQPRVPSVAVLISLVFLATSDLVLAQIRAPDCSASWKWSFNSLGQNMCTIAAFLMSTCNGGAFTINALQPGYSYMGPSNDVDDANPCKCNTVTYNLISACDACQGSVWTTWSEYSFNCTSTLPPSVFPNPVPLGTSVPQWALVDNTFENLWNATKAYIAGVAPELGPGSLISASTSGNVSPTSSASQSRASSSSSSGSGSNTAAIAGGVAGGVVVLAAIGAILFYFLRRRWRSQVPSAAVDGTSGDNTNVPGTPMMKFYDPNDPSTFPEFQSLPHDGNTRPQGYHGLPTV</sequence>
<reference evidence="4" key="1">
    <citation type="submission" date="2022-01" db="EMBL/GenBank/DDBJ databases">
        <title>Comparative genomics reveals a dynamic genome evolution in the ectomycorrhizal milk-cap (Lactarius) mushrooms.</title>
        <authorList>
            <consortium name="DOE Joint Genome Institute"/>
            <person name="Lebreton A."/>
            <person name="Tang N."/>
            <person name="Kuo A."/>
            <person name="LaButti K."/>
            <person name="Drula E."/>
            <person name="Barry K."/>
            <person name="Clum A."/>
            <person name="Lipzen A."/>
            <person name="Mousain D."/>
            <person name="Ng V."/>
            <person name="Wang R."/>
            <person name="Wang X."/>
            <person name="Dai Y."/>
            <person name="Henrissat B."/>
            <person name="Grigoriev I.V."/>
            <person name="Guerin-Laguette A."/>
            <person name="Yu F."/>
            <person name="Martin F.M."/>
        </authorList>
    </citation>
    <scope>NUCLEOTIDE SEQUENCE</scope>
    <source>
        <strain evidence="4">QP</strain>
    </source>
</reference>
<organism evidence="4 5">
    <name type="scientific">Lactarius akahatsu</name>
    <dbReference type="NCBI Taxonomy" id="416441"/>
    <lineage>
        <taxon>Eukaryota</taxon>
        <taxon>Fungi</taxon>
        <taxon>Dikarya</taxon>
        <taxon>Basidiomycota</taxon>
        <taxon>Agaricomycotina</taxon>
        <taxon>Agaricomycetes</taxon>
        <taxon>Russulales</taxon>
        <taxon>Russulaceae</taxon>
        <taxon>Lactarius</taxon>
    </lineage>
</organism>
<dbReference type="EMBL" id="JAKELL010000157">
    <property type="protein sequence ID" value="KAH8979747.1"/>
    <property type="molecule type" value="Genomic_DNA"/>
</dbReference>
<name>A0AAD4L8L6_9AGAM</name>
<comment type="caution">
    <text evidence="4">The sequence shown here is derived from an EMBL/GenBank/DDBJ whole genome shotgun (WGS) entry which is preliminary data.</text>
</comment>
<feature type="region of interest" description="Disordered" evidence="1">
    <location>
        <begin position="173"/>
        <end position="201"/>
    </location>
</feature>
<accession>A0AAD4L8L6</accession>
<evidence type="ECO:0000256" key="1">
    <source>
        <dbReference type="SAM" id="MobiDB-lite"/>
    </source>
</evidence>
<keyword evidence="3" id="KW-0732">Signal</keyword>
<feature type="region of interest" description="Disordered" evidence="1">
    <location>
        <begin position="236"/>
        <end position="290"/>
    </location>
</feature>
<feature type="chain" id="PRO_5042230619" description="Transmembrane protein" evidence="3">
    <location>
        <begin position="26"/>
        <end position="290"/>
    </location>
</feature>
<dbReference type="Gene3D" id="1.20.5.510">
    <property type="entry name" value="Single helix bin"/>
    <property type="match status" value="1"/>
</dbReference>
<proteinExistence type="predicted"/>
<protein>
    <recommendedName>
        <fullName evidence="6">Transmembrane protein</fullName>
    </recommendedName>
</protein>
<evidence type="ECO:0008006" key="6">
    <source>
        <dbReference type="Google" id="ProtNLM"/>
    </source>
</evidence>
<feature type="compositionally biased region" description="Polar residues" evidence="1">
    <location>
        <begin position="173"/>
        <end position="182"/>
    </location>
</feature>
<dbReference type="Proteomes" id="UP001201163">
    <property type="component" value="Unassembled WGS sequence"/>
</dbReference>
<keyword evidence="2" id="KW-0472">Membrane</keyword>
<evidence type="ECO:0000256" key="2">
    <source>
        <dbReference type="SAM" id="Phobius"/>
    </source>
</evidence>
<dbReference type="AlphaFoldDB" id="A0AAD4L8L6"/>
<keyword evidence="5" id="KW-1185">Reference proteome</keyword>
<evidence type="ECO:0000313" key="4">
    <source>
        <dbReference type="EMBL" id="KAH8979747.1"/>
    </source>
</evidence>